<feature type="transmembrane region" description="Helical" evidence="1">
    <location>
        <begin position="21"/>
        <end position="42"/>
    </location>
</feature>
<reference evidence="3" key="1">
    <citation type="journal article" date="2019" name="Int. J. Syst. Evol. Microbiol.">
        <title>The Global Catalogue of Microorganisms (GCM) 10K type strain sequencing project: providing services to taxonomists for standard genome sequencing and annotation.</title>
        <authorList>
            <consortium name="The Broad Institute Genomics Platform"/>
            <consortium name="The Broad Institute Genome Sequencing Center for Infectious Disease"/>
            <person name="Wu L."/>
            <person name="Ma J."/>
        </authorList>
    </citation>
    <scope>NUCLEOTIDE SEQUENCE [LARGE SCALE GENOMIC DNA]</scope>
    <source>
        <strain evidence="3">JCM 16546</strain>
    </source>
</reference>
<dbReference type="EMBL" id="BAAAYV010000005">
    <property type="protein sequence ID" value="GAA3651640.1"/>
    <property type="molecule type" value="Genomic_DNA"/>
</dbReference>
<proteinExistence type="predicted"/>
<feature type="transmembrane region" description="Helical" evidence="1">
    <location>
        <begin position="62"/>
        <end position="87"/>
    </location>
</feature>
<feature type="transmembrane region" description="Helical" evidence="1">
    <location>
        <begin position="226"/>
        <end position="248"/>
    </location>
</feature>
<name>A0ABP7B8W1_9MICO</name>
<accession>A0ABP7B8W1</accession>
<comment type="caution">
    <text evidence="2">The sequence shown here is derived from an EMBL/GenBank/DDBJ whole genome shotgun (WGS) entry which is preliminary data.</text>
</comment>
<evidence type="ECO:0000313" key="3">
    <source>
        <dbReference type="Proteomes" id="UP001410795"/>
    </source>
</evidence>
<feature type="transmembrane region" description="Helical" evidence="1">
    <location>
        <begin position="194"/>
        <end position="214"/>
    </location>
</feature>
<sequence>MTTSTSTLRSTAGRRFRLVGLLLPLLASVVFALVQLAMLPWLPDPVATHWGADGGADGLGPAWLFPLITLGVCGGLPALLAGASLAGFEREGGARRFRLPAAASGWLVGFVGALSVGSLALQLGLADGRDAPNILPLLGVSAVVAAVLAWAAWRSTTDAPSEDRARTDGPDAVAVSSGERAVWLQTVTMSRGGAIVVAALIAVTTLLVVVVAVADTAVGGRLSAGSWVGLGGMALVVVAVLACAVFRVRVDDHGLTVRSIAGWPRIRVPLDDIARVEVVSVDPMGEYGGWGWRYAVGVGWGVVMRRGEAIRVTRRGGKTFTVTVDDAETGVALLRGLEARSPSA</sequence>
<keyword evidence="1" id="KW-0472">Membrane</keyword>
<keyword evidence="1" id="KW-1133">Transmembrane helix</keyword>
<feature type="transmembrane region" description="Helical" evidence="1">
    <location>
        <begin position="99"/>
        <end position="121"/>
    </location>
</feature>
<evidence type="ECO:0000256" key="1">
    <source>
        <dbReference type="SAM" id="Phobius"/>
    </source>
</evidence>
<feature type="transmembrane region" description="Helical" evidence="1">
    <location>
        <begin position="133"/>
        <end position="153"/>
    </location>
</feature>
<organism evidence="2 3">
    <name type="scientific">Microbacterium marinilacus</name>
    <dbReference type="NCBI Taxonomy" id="415209"/>
    <lineage>
        <taxon>Bacteria</taxon>
        <taxon>Bacillati</taxon>
        <taxon>Actinomycetota</taxon>
        <taxon>Actinomycetes</taxon>
        <taxon>Micrococcales</taxon>
        <taxon>Microbacteriaceae</taxon>
        <taxon>Microbacterium</taxon>
    </lineage>
</organism>
<gene>
    <name evidence="2" type="ORF">GCM10022202_09250</name>
</gene>
<evidence type="ECO:0000313" key="2">
    <source>
        <dbReference type="EMBL" id="GAA3651640.1"/>
    </source>
</evidence>
<keyword evidence="3" id="KW-1185">Reference proteome</keyword>
<evidence type="ECO:0008006" key="4">
    <source>
        <dbReference type="Google" id="ProtNLM"/>
    </source>
</evidence>
<protein>
    <recommendedName>
        <fullName evidence="4">DUF1648 domain-containing protein</fullName>
    </recommendedName>
</protein>
<keyword evidence="1" id="KW-0812">Transmembrane</keyword>
<dbReference type="Proteomes" id="UP001410795">
    <property type="component" value="Unassembled WGS sequence"/>
</dbReference>
<dbReference type="RefSeq" id="WP_221855646.1">
    <property type="nucleotide sequence ID" value="NZ_BAAAYV010000005.1"/>
</dbReference>